<keyword evidence="1" id="KW-1133">Transmembrane helix</keyword>
<evidence type="ECO:0000313" key="2">
    <source>
        <dbReference type="EMBL" id="NYD27349.1"/>
    </source>
</evidence>
<gene>
    <name evidence="2" type="ORF">BJ960_002152</name>
</gene>
<comment type="caution">
    <text evidence="2">The sequence shown here is derived from an EMBL/GenBank/DDBJ whole genome shotgun (WGS) entry which is preliminary data.</text>
</comment>
<feature type="transmembrane region" description="Helical" evidence="1">
    <location>
        <begin position="76"/>
        <end position="97"/>
    </location>
</feature>
<reference evidence="2 3" key="1">
    <citation type="submission" date="2020-07" db="EMBL/GenBank/DDBJ databases">
        <title>Sequencing the genomes of 1000 actinobacteria strains.</title>
        <authorList>
            <person name="Klenk H.-P."/>
        </authorList>
    </citation>
    <scope>NUCLEOTIDE SEQUENCE [LARGE SCALE GENOMIC DNA]</scope>
    <source>
        <strain evidence="2 3">DSM 17380</strain>
    </source>
</reference>
<protein>
    <submittedName>
        <fullName evidence="2">Uncharacterized membrane protein YhaH (DUF805 family)</fullName>
    </submittedName>
</protein>
<evidence type="ECO:0000256" key="1">
    <source>
        <dbReference type="SAM" id="Phobius"/>
    </source>
</evidence>
<keyword evidence="1" id="KW-0472">Membrane</keyword>
<dbReference type="Proteomes" id="UP000586095">
    <property type="component" value="Unassembled WGS sequence"/>
</dbReference>
<sequence length="98" mass="10166">MNAKLVSAWVAAVVILALYAYAVVAGIGNLMGMSTFLGEALGPLPWTLLGLAIFVPIGALIVSLIVARGRPAWVRVLLLATGLCVAAAVQLEIMHLIS</sequence>
<name>A0A852RAC0_9MICO</name>
<keyword evidence="3" id="KW-1185">Reference proteome</keyword>
<proteinExistence type="predicted"/>
<dbReference type="AlphaFoldDB" id="A0A852RAC0"/>
<evidence type="ECO:0000313" key="3">
    <source>
        <dbReference type="Proteomes" id="UP000586095"/>
    </source>
</evidence>
<dbReference type="EMBL" id="JACCBD010000001">
    <property type="protein sequence ID" value="NYD27349.1"/>
    <property type="molecule type" value="Genomic_DNA"/>
</dbReference>
<organism evidence="2 3">
    <name type="scientific">Leucobacter aridicollis</name>
    <dbReference type="NCBI Taxonomy" id="283878"/>
    <lineage>
        <taxon>Bacteria</taxon>
        <taxon>Bacillati</taxon>
        <taxon>Actinomycetota</taxon>
        <taxon>Actinomycetes</taxon>
        <taxon>Micrococcales</taxon>
        <taxon>Microbacteriaceae</taxon>
        <taxon>Leucobacter</taxon>
    </lineage>
</organism>
<dbReference type="RefSeq" id="WP_185987294.1">
    <property type="nucleotide sequence ID" value="NZ_BAAALZ010000001.1"/>
</dbReference>
<accession>A0A852RAC0</accession>
<feature type="transmembrane region" description="Helical" evidence="1">
    <location>
        <begin position="46"/>
        <end position="67"/>
    </location>
</feature>
<keyword evidence="1" id="KW-0812">Transmembrane</keyword>